<feature type="domain" description="SF3 helicase" evidence="12">
    <location>
        <begin position="666"/>
        <end position="833"/>
    </location>
</feature>
<accession>A0A0F6MPW0</accession>
<evidence type="ECO:0000256" key="10">
    <source>
        <dbReference type="SAM" id="MobiDB-lite"/>
    </source>
</evidence>
<dbReference type="InterPro" id="IPR051620">
    <property type="entry name" value="ORF904-like_C"/>
</dbReference>
<keyword evidence="9" id="KW-0804">Transcription</keyword>
<evidence type="ECO:0000256" key="8">
    <source>
        <dbReference type="ARBA" id="ARBA00022840"/>
    </source>
</evidence>
<keyword evidence="6" id="KW-0547">Nucleotide-binding</keyword>
<dbReference type="InterPro" id="IPR036977">
    <property type="entry name" value="DNA_primase_Znf_CHC2"/>
</dbReference>
<dbReference type="Pfam" id="PF13662">
    <property type="entry name" value="Toprim_4"/>
    <property type="match status" value="1"/>
</dbReference>
<gene>
    <name evidence="13" type="ORF">HMPREF9723_00467</name>
</gene>
<keyword evidence="5" id="KW-0235">DNA replication</keyword>
<dbReference type="Gene3D" id="3.40.1360.10">
    <property type="match status" value="1"/>
</dbReference>
<dbReference type="SUPFAM" id="SSF57783">
    <property type="entry name" value="Zinc beta-ribbon"/>
    <property type="match status" value="1"/>
</dbReference>
<dbReference type="CDD" id="cd03364">
    <property type="entry name" value="TOPRIM_DnaG_primases"/>
    <property type="match status" value="1"/>
</dbReference>
<proteinExistence type="predicted"/>
<dbReference type="InterPro" id="IPR006171">
    <property type="entry name" value="TOPRIM_dom"/>
</dbReference>
<evidence type="ECO:0000256" key="7">
    <source>
        <dbReference type="ARBA" id="ARBA00022801"/>
    </source>
</evidence>
<evidence type="ECO:0000256" key="9">
    <source>
        <dbReference type="ARBA" id="ARBA00023163"/>
    </source>
</evidence>
<dbReference type="GO" id="GO:0003677">
    <property type="term" value="F:DNA binding"/>
    <property type="evidence" value="ECO:0007669"/>
    <property type="project" value="InterPro"/>
</dbReference>
<evidence type="ECO:0000256" key="5">
    <source>
        <dbReference type="ARBA" id="ARBA00022705"/>
    </source>
</evidence>
<dbReference type="InterPro" id="IPR045455">
    <property type="entry name" value="NrS-1_pol-like_helicase"/>
</dbReference>
<dbReference type="AlphaFoldDB" id="A0A0F6MPW0"/>
<dbReference type="PATRIC" id="fig|999434.4.peg.488"/>
<dbReference type="GO" id="GO:0016779">
    <property type="term" value="F:nucleotidyltransferase activity"/>
    <property type="evidence" value="ECO:0007669"/>
    <property type="project" value="UniProtKB-KW"/>
</dbReference>
<dbReference type="Gene3D" id="3.40.50.300">
    <property type="entry name" value="P-loop containing nucleotide triphosphate hydrolases"/>
    <property type="match status" value="1"/>
</dbReference>
<keyword evidence="4" id="KW-0548">Nucleotidyltransferase</keyword>
<organism evidence="13">
    <name type="scientific">Treponema denticola OTK</name>
    <dbReference type="NCBI Taxonomy" id="999434"/>
    <lineage>
        <taxon>Bacteria</taxon>
        <taxon>Pseudomonadati</taxon>
        <taxon>Spirochaetota</taxon>
        <taxon>Spirochaetia</taxon>
        <taxon>Spirochaetales</taxon>
        <taxon>Treponemataceae</taxon>
        <taxon>Treponema</taxon>
    </lineage>
</organism>
<sequence>MNYNKYKNRLIEYLRLKGIKAERGLIRCFNPNHEDKNPSCELFDDKFICYSGNCGIHGDIYDAVEILEGIKDKSEQFKAVEKTFGDNYVPPPEIKTEKQTFTPDAKACEEFEKYLSKNKASKKAIINFLNTRAASSGGAGTQKNTSYPSGITDNLVKHFFYWPGFDLARGGLDRSVLQGAGVPLAHPKTGYSSWEHSGVVIKLGTGYKLHYYQDGVCEKRGTKSCSTFPMPGTIDTSKPVILVEGELDAIACSASGIKNIFSTGGTKGLTAPKIKKHLLSVPEIIIFFDNDASGKKTAGLIPFDENDKRTSNLPETLLKAGFNGKIKIASFPDDFPYKDQDAAIIAGKLDAVTKAIEEAKEYTPPQKKPKTDVPFWEAYETVSIKRIKTILKKIQYNDLDDKDVQPFVSACVKACGHSQIKQELAKWGASNEEIEKNTDYSPYFLIEACEKYGASKYLLKEIEKALVPESEILKKIKEQKTIVAIDYKSMELNANAMQFLTTKGVRSAAQLIADVLKGKLIYVESEKKHYFFDGHIWTREPDVAGISYTILSNILRYFLQRRIGNKAQVYELLQKIEARRFRVELVQDLSGLKPEVFRESVLFDGPTVKESLTLLDGVMDFSGNKITFRKSEPEEYRREVLPYKMESVEKALKPEKFLNFMKSNFKNEETLQTLIYYLSLIPSRNTQYKYGGIFIGKTHTGKTTTIELLKDIYTNMMERLPSDVLVSQNKRRLSGNEATPYIARLEGKGAAIAQETERNGYLNNALWKELTGGDTLTARGLYKEPHDFIPTSQIIMCTNHSPRFDAHDEATIDRMIVIPFSIQHKKGEKGTKSLSTILKSIKEEYPAIVKYFAETYINLKYEHEGAIPLSEECKNYKQNYVKEQETDLDKFVTDNLEFDMSGNVFEKVQAVYERYLDYYNFSADDKEALTRNKFVRFLKHDYLEINYKQKKIDGNPELCFFNVRLKPYEGKAQQPSLTEKENKNDYSNTIPEDDFKNGYIEPPDENPFDYEDD</sequence>
<feature type="domain" description="Toprim" evidence="11">
    <location>
        <begin position="238"/>
        <end position="332"/>
    </location>
</feature>
<dbReference type="Pfam" id="PF19263">
    <property type="entry name" value="DUF5906"/>
    <property type="match status" value="1"/>
</dbReference>
<dbReference type="PROSITE" id="PS50880">
    <property type="entry name" value="TOPRIM"/>
    <property type="match status" value="1"/>
</dbReference>
<evidence type="ECO:0000256" key="6">
    <source>
        <dbReference type="ARBA" id="ARBA00022741"/>
    </source>
</evidence>
<feature type="compositionally biased region" description="Acidic residues" evidence="10">
    <location>
        <begin position="1002"/>
        <end position="1013"/>
    </location>
</feature>
<dbReference type="SMART" id="SM00493">
    <property type="entry name" value="TOPRIM"/>
    <property type="match status" value="1"/>
</dbReference>
<dbReference type="GO" id="GO:0016787">
    <property type="term" value="F:hydrolase activity"/>
    <property type="evidence" value="ECO:0007669"/>
    <property type="project" value="UniProtKB-KW"/>
</dbReference>
<dbReference type="GO" id="GO:0005524">
    <property type="term" value="F:ATP binding"/>
    <property type="evidence" value="ECO:0007669"/>
    <property type="project" value="UniProtKB-KW"/>
</dbReference>
<dbReference type="InterPro" id="IPR014015">
    <property type="entry name" value="Helicase_SF3_DNA-vir"/>
</dbReference>
<keyword evidence="7" id="KW-0378">Hydrolase</keyword>
<dbReference type="PANTHER" id="PTHR35372">
    <property type="entry name" value="ATP BINDING PROTEIN-RELATED"/>
    <property type="match status" value="1"/>
</dbReference>
<dbReference type="InterPro" id="IPR034151">
    <property type="entry name" value="TOPRIM_DnaG_bac"/>
</dbReference>
<dbReference type="Proteomes" id="UP000011701">
    <property type="component" value="Chromosome"/>
</dbReference>
<keyword evidence="2" id="KW-0639">Primosome</keyword>
<dbReference type="RefSeq" id="WP_002690748.1">
    <property type="nucleotide sequence ID" value="NZ_CM001797.1"/>
</dbReference>
<dbReference type="Gene3D" id="3.90.580.10">
    <property type="entry name" value="Zinc finger, CHC2-type domain"/>
    <property type="match status" value="1"/>
</dbReference>
<dbReference type="SUPFAM" id="SSF52540">
    <property type="entry name" value="P-loop containing nucleoside triphosphate hydrolases"/>
    <property type="match status" value="1"/>
</dbReference>
<comment type="caution">
    <text evidence="13">The sequence shown here is derived from an EMBL/GenBank/DDBJ whole genome shotgun (WGS) entry which is preliminary data.</text>
</comment>
<evidence type="ECO:0000256" key="1">
    <source>
        <dbReference type="ARBA" id="ARBA00022478"/>
    </source>
</evidence>
<evidence type="ECO:0000313" key="13">
    <source>
        <dbReference type="EMBL" id="EMB23329.1"/>
    </source>
</evidence>
<evidence type="ECO:0000256" key="4">
    <source>
        <dbReference type="ARBA" id="ARBA00022695"/>
    </source>
</evidence>
<dbReference type="PROSITE" id="PS51206">
    <property type="entry name" value="SF3_HELICASE_1"/>
    <property type="match status" value="1"/>
</dbReference>
<keyword evidence="3" id="KW-0808">Transferase</keyword>
<evidence type="ECO:0000259" key="11">
    <source>
        <dbReference type="PROSITE" id="PS50880"/>
    </source>
</evidence>
<dbReference type="PANTHER" id="PTHR35372:SF2">
    <property type="entry name" value="SF3 HELICASE DOMAIN-CONTAINING PROTEIN"/>
    <property type="match status" value="1"/>
</dbReference>
<dbReference type="GO" id="GO:0006269">
    <property type="term" value="P:DNA replication, synthesis of primer"/>
    <property type="evidence" value="ECO:0007669"/>
    <property type="project" value="UniProtKB-KW"/>
</dbReference>
<evidence type="ECO:0000256" key="3">
    <source>
        <dbReference type="ARBA" id="ARBA00022679"/>
    </source>
</evidence>
<keyword evidence="8" id="KW-0067">ATP-binding</keyword>
<dbReference type="GO" id="GO:1990077">
    <property type="term" value="C:primosome complex"/>
    <property type="evidence" value="ECO:0007669"/>
    <property type="project" value="UniProtKB-KW"/>
</dbReference>
<dbReference type="HOGENOM" id="CLU_297337_0_0_12"/>
<dbReference type="SUPFAM" id="SSF56731">
    <property type="entry name" value="DNA primase core"/>
    <property type="match status" value="1"/>
</dbReference>
<keyword evidence="1" id="KW-0240">DNA-directed RNA polymerase</keyword>
<dbReference type="GO" id="GO:0000428">
    <property type="term" value="C:DNA-directed RNA polymerase complex"/>
    <property type="evidence" value="ECO:0007669"/>
    <property type="project" value="UniProtKB-KW"/>
</dbReference>
<reference evidence="13" key="1">
    <citation type="submission" date="2012-01" db="EMBL/GenBank/DDBJ databases">
        <title>The Genome Sequence of Treponema denticola OTK.</title>
        <authorList>
            <consortium name="The Broad Institute Genome Sequencing Platform"/>
            <person name="Earl A."/>
            <person name="Ward D."/>
            <person name="Feldgarden M."/>
            <person name="Gevers D."/>
            <person name="Blanton J.M."/>
            <person name="Fenno C.J."/>
            <person name="Baranova O.V."/>
            <person name="Mathney J."/>
            <person name="Dewhirst F.E."/>
            <person name="Izard J."/>
            <person name="Young S.K."/>
            <person name="Zeng Q."/>
            <person name="Gargeya S."/>
            <person name="Fitzgerald M."/>
            <person name="Haas B."/>
            <person name="Abouelleil A."/>
            <person name="Alvarado L."/>
            <person name="Arachchi H.M."/>
            <person name="Berlin A."/>
            <person name="Chapman S.B."/>
            <person name="Gearin G."/>
            <person name="Goldberg J."/>
            <person name="Griggs A."/>
            <person name="Gujja S."/>
            <person name="Hansen M."/>
            <person name="Heiman D."/>
            <person name="Howarth C."/>
            <person name="Larimer J."/>
            <person name="Lui A."/>
            <person name="MacDonald P.J.P."/>
            <person name="McCowen C."/>
            <person name="Montmayeur A."/>
            <person name="Murphy C."/>
            <person name="Neiman D."/>
            <person name="Pearson M."/>
            <person name="Priest M."/>
            <person name="Roberts A."/>
            <person name="Saif S."/>
            <person name="Shea T."/>
            <person name="Sisk P."/>
            <person name="Stolte C."/>
            <person name="Sykes S."/>
            <person name="Wortman J."/>
            <person name="Nusbaum C."/>
            <person name="Birren B."/>
        </authorList>
    </citation>
    <scope>NUCLEOTIDE SEQUENCE [LARGE SCALE GENOMIC DNA]</scope>
    <source>
        <strain evidence="13">OTK</strain>
    </source>
</reference>
<name>A0A0F6MPW0_TREDN</name>
<protein>
    <submittedName>
        <fullName evidence="13">Phage/plasmid primase, P4 family domain-containing protein</fullName>
    </submittedName>
</protein>
<dbReference type="EMBL" id="AGDY01000004">
    <property type="protein sequence ID" value="EMB23329.1"/>
    <property type="molecule type" value="Genomic_DNA"/>
</dbReference>
<evidence type="ECO:0000259" key="12">
    <source>
        <dbReference type="PROSITE" id="PS51206"/>
    </source>
</evidence>
<dbReference type="GO" id="GO:0008270">
    <property type="term" value="F:zinc ion binding"/>
    <property type="evidence" value="ECO:0007669"/>
    <property type="project" value="InterPro"/>
</dbReference>
<feature type="region of interest" description="Disordered" evidence="10">
    <location>
        <begin position="971"/>
        <end position="1013"/>
    </location>
</feature>
<evidence type="ECO:0000256" key="2">
    <source>
        <dbReference type="ARBA" id="ARBA00022515"/>
    </source>
</evidence>
<dbReference type="InterPro" id="IPR027417">
    <property type="entry name" value="P-loop_NTPase"/>
</dbReference>